<evidence type="ECO:0000256" key="6">
    <source>
        <dbReference type="RuleBase" id="RU367044"/>
    </source>
</evidence>
<organism evidence="7 8">
    <name type="scientific">Nicotiana sylvestris</name>
    <name type="common">Wood tobacco</name>
    <name type="synonym">South American tobacco</name>
    <dbReference type="NCBI Taxonomy" id="4096"/>
    <lineage>
        <taxon>Eukaryota</taxon>
        <taxon>Viridiplantae</taxon>
        <taxon>Streptophyta</taxon>
        <taxon>Embryophyta</taxon>
        <taxon>Tracheophyta</taxon>
        <taxon>Spermatophyta</taxon>
        <taxon>Magnoliopsida</taxon>
        <taxon>eudicotyledons</taxon>
        <taxon>Gunneridae</taxon>
        <taxon>Pentapetalae</taxon>
        <taxon>asterids</taxon>
        <taxon>lamiids</taxon>
        <taxon>Solanales</taxon>
        <taxon>Solanaceae</taxon>
        <taxon>Nicotianoideae</taxon>
        <taxon>Nicotianeae</taxon>
        <taxon>Nicotiana</taxon>
    </lineage>
</organism>
<keyword evidence="5" id="KW-0732">Signal</keyword>
<dbReference type="Pfam" id="PF05938">
    <property type="entry name" value="Self-incomp_S1"/>
    <property type="match status" value="1"/>
</dbReference>
<proteinExistence type="inferred from homology"/>
<evidence type="ECO:0000256" key="1">
    <source>
        <dbReference type="ARBA" id="ARBA00004613"/>
    </source>
</evidence>
<keyword evidence="4 6" id="KW-0964">Secreted</keyword>
<accession>A0A1U7W9C2</accession>
<sequence length="128" mass="14556">MRLLGAGRSAGGGSLCSYTGLRCSCEKQPCLSKSGVHAHELRKSLLERWSSSSSGRIKRLDSNWNCWWYLGGSSALPKNTKALEFRCKSKEDDLEIHKLRSGQSWNFSFHENTIRSTLFYCNFRWGSK</sequence>
<dbReference type="Proteomes" id="UP000189701">
    <property type="component" value="Unplaced"/>
</dbReference>
<dbReference type="RefSeq" id="XP_009775233.1">
    <property type="nucleotide sequence ID" value="XM_009776931.1"/>
</dbReference>
<dbReference type="GO" id="GO:0060320">
    <property type="term" value="P:rejection of self pollen"/>
    <property type="evidence" value="ECO:0007669"/>
    <property type="project" value="UniProtKB-KW"/>
</dbReference>
<reference evidence="7" key="1">
    <citation type="journal article" date="2013" name="Genome Biol.">
        <title>Reference genomes and transcriptomes of Nicotiana sylvestris and Nicotiana tomentosiformis.</title>
        <authorList>
            <person name="Sierro N."/>
            <person name="Battey J.N."/>
            <person name="Ouadi S."/>
            <person name="Bovet L."/>
            <person name="Goepfert S."/>
            <person name="Bakaher N."/>
            <person name="Peitsch M.C."/>
            <person name="Ivanov N.V."/>
        </authorList>
    </citation>
    <scope>NUCLEOTIDE SEQUENCE [LARGE SCALE GENOMIC DNA]</scope>
</reference>
<comment type="subcellular location">
    <subcellularLocation>
        <location evidence="1 6">Secreted</location>
    </subcellularLocation>
</comment>
<dbReference type="PANTHER" id="PTHR31232">
    <property type="match status" value="1"/>
</dbReference>
<evidence type="ECO:0000313" key="7">
    <source>
        <dbReference type="Proteomes" id="UP000189701"/>
    </source>
</evidence>
<comment type="similarity">
    <text evidence="2 6">Belongs to the plant self-incompatibility (S1) protein family.</text>
</comment>
<evidence type="ECO:0000256" key="3">
    <source>
        <dbReference type="ARBA" id="ARBA00022471"/>
    </source>
</evidence>
<dbReference type="InterPro" id="IPR010264">
    <property type="entry name" value="Self-incomp_S1"/>
</dbReference>
<keyword evidence="3 6" id="KW-0713">Self-incompatibility</keyword>
<dbReference type="PANTHER" id="PTHR31232:SF155">
    <property type="entry name" value="PLANT SELF-INCOMPATIBILITY PROTEIN S1 FAMILY"/>
    <property type="match status" value="1"/>
</dbReference>
<gene>
    <name evidence="8" type="primary">LOC104225164</name>
</gene>
<evidence type="ECO:0000256" key="5">
    <source>
        <dbReference type="ARBA" id="ARBA00022729"/>
    </source>
</evidence>
<protein>
    <recommendedName>
        <fullName evidence="6">S-protein homolog</fullName>
    </recommendedName>
</protein>
<evidence type="ECO:0000313" key="8">
    <source>
        <dbReference type="RefSeq" id="XP_009775233.1"/>
    </source>
</evidence>
<keyword evidence="7" id="KW-1185">Reference proteome</keyword>
<name>A0A1U7W9C2_NICSY</name>
<evidence type="ECO:0000256" key="4">
    <source>
        <dbReference type="ARBA" id="ARBA00022525"/>
    </source>
</evidence>
<dbReference type="GO" id="GO:0005576">
    <property type="term" value="C:extracellular region"/>
    <property type="evidence" value="ECO:0007669"/>
    <property type="project" value="UniProtKB-SubCell"/>
</dbReference>
<dbReference type="AlphaFoldDB" id="A0A1U7W9C2"/>
<evidence type="ECO:0000256" key="2">
    <source>
        <dbReference type="ARBA" id="ARBA00005581"/>
    </source>
</evidence>
<reference evidence="8" key="2">
    <citation type="submission" date="2025-08" db="UniProtKB">
        <authorList>
            <consortium name="RefSeq"/>
        </authorList>
    </citation>
    <scope>IDENTIFICATION</scope>
    <source>
        <tissue evidence="8">Leaf</tissue>
    </source>
</reference>